<dbReference type="EMBL" id="SSTD01009625">
    <property type="protein sequence ID" value="TYK14035.1"/>
    <property type="molecule type" value="Genomic_DNA"/>
</dbReference>
<dbReference type="OrthoDB" id="1731207at2759"/>
<proteinExistence type="predicted"/>
<comment type="caution">
    <text evidence="3">The sequence shown here is derived from an EMBL/GenBank/DDBJ whole genome shotgun (WGS) entry which is preliminary data.</text>
</comment>
<reference evidence="5 6" key="1">
    <citation type="submission" date="2019-08" db="EMBL/GenBank/DDBJ databases">
        <title>Draft genome sequences of two oriental melons (Cucumis melo L. var makuwa).</title>
        <authorList>
            <person name="Kwon S.-Y."/>
        </authorList>
    </citation>
    <scope>NUCLEOTIDE SEQUENCE [LARGE SCALE GENOMIC DNA]</scope>
    <source>
        <strain evidence="6">cv. Chang Bougi</strain>
        <strain evidence="5">cv. SW 3</strain>
        <tissue evidence="3">Leaf</tissue>
    </source>
</reference>
<accession>A0A5A7TZH9</accession>
<evidence type="ECO:0000313" key="6">
    <source>
        <dbReference type="Proteomes" id="UP000321947"/>
    </source>
</evidence>
<dbReference type="Pfam" id="PF03732">
    <property type="entry name" value="Retrotrans_gag"/>
    <property type="match status" value="1"/>
</dbReference>
<name>A0A5A7TZH9_CUCMM</name>
<feature type="coiled-coil region" evidence="1">
    <location>
        <begin position="16"/>
        <end position="45"/>
    </location>
</feature>
<dbReference type="InterPro" id="IPR005162">
    <property type="entry name" value="Retrotrans_gag_dom"/>
</dbReference>
<dbReference type="Proteomes" id="UP000321393">
    <property type="component" value="Unassembled WGS sequence"/>
</dbReference>
<evidence type="ECO:0000259" key="2">
    <source>
        <dbReference type="Pfam" id="PF03732"/>
    </source>
</evidence>
<evidence type="ECO:0000313" key="3">
    <source>
        <dbReference type="EMBL" id="KAA0047357.1"/>
    </source>
</evidence>
<protein>
    <recommendedName>
        <fullName evidence="2">Retrotransposon gag domain-containing protein</fullName>
    </recommendedName>
</protein>
<sequence>MAILQAIQGMMKRIRKDRQERRAQQQREERVLQEDEEVIDLVEQERQVGGRENMRGKGRNNLMQPRRLERFDEDRGNGIKLKIPPFSGTANAETYLEWERKIEHVFDCNTFSDNKKMKLISVEFTSHAENWYQHLKSKKRRKEEDPIKTWKEFKDAMRKRATLPNMAAYRTNLTKAKEI</sequence>
<feature type="domain" description="Retrotransposon gag" evidence="2">
    <location>
        <begin position="118"/>
        <end position="161"/>
    </location>
</feature>
<organism evidence="3 5">
    <name type="scientific">Cucumis melo var. makuwa</name>
    <name type="common">Oriental melon</name>
    <dbReference type="NCBI Taxonomy" id="1194695"/>
    <lineage>
        <taxon>Eukaryota</taxon>
        <taxon>Viridiplantae</taxon>
        <taxon>Streptophyta</taxon>
        <taxon>Embryophyta</taxon>
        <taxon>Tracheophyta</taxon>
        <taxon>Spermatophyta</taxon>
        <taxon>Magnoliopsida</taxon>
        <taxon>eudicotyledons</taxon>
        <taxon>Gunneridae</taxon>
        <taxon>Pentapetalae</taxon>
        <taxon>rosids</taxon>
        <taxon>fabids</taxon>
        <taxon>Cucurbitales</taxon>
        <taxon>Cucurbitaceae</taxon>
        <taxon>Benincaseae</taxon>
        <taxon>Cucumis</taxon>
    </lineage>
</organism>
<evidence type="ECO:0000313" key="4">
    <source>
        <dbReference type="EMBL" id="TYK14035.1"/>
    </source>
</evidence>
<evidence type="ECO:0000313" key="5">
    <source>
        <dbReference type="Proteomes" id="UP000321393"/>
    </source>
</evidence>
<dbReference type="EMBL" id="SSTE01013251">
    <property type="protein sequence ID" value="KAA0047357.1"/>
    <property type="molecule type" value="Genomic_DNA"/>
</dbReference>
<dbReference type="Proteomes" id="UP000321947">
    <property type="component" value="Unassembled WGS sequence"/>
</dbReference>
<dbReference type="PANTHER" id="PTHR35046">
    <property type="entry name" value="ZINC KNUCKLE (CCHC-TYPE) FAMILY PROTEIN"/>
    <property type="match status" value="1"/>
</dbReference>
<gene>
    <name evidence="4" type="ORF">E5676_scaffold363G00030</name>
    <name evidence="3" type="ORF">E6C27_scaffold754G00030</name>
</gene>
<dbReference type="AlphaFoldDB" id="A0A5A7TZH9"/>
<dbReference type="PANTHER" id="PTHR35046:SF9">
    <property type="entry name" value="RNA-DIRECTED DNA POLYMERASE"/>
    <property type="match status" value="1"/>
</dbReference>
<evidence type="ECO:0000256" key="1">
    <source>
        <dbReference type="SAM" id="Coils"/>
    </source>
</evidence>
<keyword evidence="1" id="KW-0175">Coiled coil</keyword>